<dbReference type="VEuPathDB" id="TriTrypDB:BCY84_10847"/>
<sequence length="294" mass="34005">MAFVECEESFGGILFIWEREGEGQLYVRMYAKKIFFFFFERGLGFFHSSRIVSHFFFFFSPALYLCPFFSLVYCALHVTLCFVFSLFFFFFFFLSFLLCMYVGVCRVFVTSFFFCVCVHTPLFPLVSGVFSHEGEIAACVREGRDWVSGMETALDASDQAALTRMYVKQHKLNEIFAHFLQLLIYHKPENPRAFLQREIRLMIATKTSTPLFGEQDLETMFDLIDVTKQRWVTVSQLRNTCKNLATAAGEGSIGLSPAQEEAIEHAADEEGHVSVEKFKEVLAMQLLTRDIWKE</sequence>
<dbReference type="InterPro" id="IPR049760">
    <property type="entry name" value="DD_EFCAB10"/>
</dbReference>
<proteinExistence type="predicted"/>
<evidence type="ECO:0000256" key="1">
    <source>
        <dbReference type="SAM" id="Phobius"/>
    </source>
</evidence>
<feature type="transmembrane region" description="Helical" evidence="1">
    <location>
        <begin position="51"/>
        <end position="73"/>
    </location>
</feature>
<dbReference type="PANTHER" id="PTHR21847:SF1">
    <property type="entry name" value="EF-HAND CALCIUM-BINDING DOMAIN-CONTAINING PROTEIN 10"/>
    <property type="match status" value="1"/>
</dbReference>
<feature type="transmembrane region" description="Helical" evidence="1">
    <location>
        <begin position="80"/>
        <end position="104"/>
    </location>
</feature>
<dbReference type="SUPFAM" id="SSF47391">
    <property type="entry name" value="Dimerization-anchoring domain of cAMP-dependent PK regulatory subunit"/>
    <property type="match status" value="1"/>
</dbReference>
<dbReference type="PANTHER" id="PTHR21847">
    <property type="entry name" value="EF-HAND CALCIUM-BINDING DOMAIN-CONTAINING PROTEIN 10"/>
    <property type="match status" value="1"/>
</dbReference>
<name>A0A7J6YEN8_TRYCR</name>
<keyword evidence="1" id="KW-0472">Membrane</keyword>
<dbReference type="CDD" id="cd22976">
    <property type="entry name" value="DD_EFCAB10"/>
    <property type="match status" value="1"/>
</dbReference>
<keyword evidence="1" id="KW-0812">Transmembrane</keyword>
<keyword evidence="1" id="KW-1133">Transmembrane helix</keyword>
<reference evidence="2 3" key="1">
    <citation type="journal article" date="2019" name="Genome Biol. Evol.">
        <title>Nanopore Sequencing Significantly Improves Genome Assembly of the Protozoan Parasite Trypanosoma cruzi.</title>
        <authorList>
            <person name="Diaz-Viraque F."/>
            <person name="Pita S."/>
            <person name="Greif G."/>
            <person name="de Souza R.C.M."/>
            <person name="Iraola G."/>
            <person name="Robello C."/>
        </authorList>
    </citation>
    <scope>NUCLEOTIDE SEQUENCE [LARGE SCALE GENOMIC DNA]</scope>
    <source>
        <strain evidence="2 3">Berenice</strain>
    </source>
</reference>
<evidence type="ECO:0000313" key="3">
    <source>
        <dbReference type="Proteomes" id="UP000583944"/>
    </source>
</evidence>
<organism evidence="2 3">
    <name type="scientific">Trypanosoma cruzi</name>
    <dbReference type="NCBI Taxonomy" id="5693"/>
    <lineage>
        <taxon>Eukaryota</taxon>
        <taxon>Discoba</taxon>
        <taxon>Euglenozoa</taxon>
        <taxon>Kinetoplastea</taxon>
        <taxon>Metakinetoplastina</taxon>
        <taxon>Trypanosomatida</taxon>
        <taxon>Trypanosomatidae</taxon>
        <taxon>Trypanosoma</taxon>
        <taxon>Schizotrypanum</taxon>
    </lineage>
</organism>
<dbReference type="SUPFAM" id="SSF47473">
    <property type="entry name" value="EF-hand"/>
    <property type="match status" value="1"/>
</dbReference>
<dbReference type="AlphaFoldDB" id="A0A7J6YEN8"/>
<dbReference type="VEuPathDB" id="TriTrypDB:ECC02_001876"/>
<gene>
    <name evidence="2" type="ORF">ECC02_001876</name>
</gene>
<dbReference type="Proteomes" id="UP000583944">
    <property type="component" value="Unassembled WGS sequence"/>
</dbReference>
<comment type="caution">
    <text evidence="2">The sequence shown here is derived from an EMBL/GenBank/DDBJ whole genome shotgun (WGS) entry which is preliminary data.</text>
</comment>
<dbReference type="InterPro" id="IPR011992">
    <property type="entry name" value="EF-hand-dom_pair"/>
</dbReference>
<evidence type="ECO:0008006" key="4">
    <source>
        <dbReference type="Google" id="ProtNLM"/>
    </source>
</evidence>
<dbReference type="InterPro" id="IPR039879">
    <property type="entry name" value="EFC10"/>
</dbReference>
<evidence type="ECO:0000313" key="2">
    <source>
        <dbReference type="EMBL" id="KAF5224943.1"/>
    </source>
</evidence>
<accession>A0A7J6YEN8</accession>
<dbReference type="EMBL" id="JABDHM010000009">
    <property type="protein sequence ID" value="KAF5224943.1"/>
    <property type="molecule type" value="Genomic_DNA"/>
</dbReference>
<protein>
    <recommendedName>
        <fullName evidence="4">EF-hand domain-containing protein</fullName>
    </recommendedName>
</protein>